<feature type="region of interest" description="Disordered" evidence="1">
    <location>
        <begin position="965"/>
        <end position="1008"/>
    </location>
</feature>
<dbReference type="OrthoDB" id="9806090at2"/>
<feature type="compositionally biased region" description="Polar residues" evidence="1">
    <location>
        <begin position="965"/>
        <end position="975"/>
    </location>
</feature>
<proteinExistence type="predicted"/>
<organism evidence="4 5">
    <name type="scientific">Hallerella succinigenes</name>
    <dbReference type="NCBI Taxonomy" id="1896222"/>
    <lineage>
        <taxon>Bacteria</taxon>
        <taxon>Pseudomonadati</taxon>
        <taxon>Fibrobacterota</taxon>
        <taxon>Fibrobacteria</taxon>
        <taxon>Fibrobacterales</taxon>
        <taxon>Fibrobacteraceae</taxon>
        <taxon>Hallerella</taxon>
    </lineage>
</organism>
<evidence type="ECO:0000259" key="3">
    <source>
        <dbReference type="Pfam" id="PF14349"/>
    </source>
</evidence>
<feature type="compositionally biased region" description="Acidic residues" evidence="1">
    <location>
        <begin position="982"/>
        <end position="991"/>
    </location>
</feature>
<keyword evidence="2" id="KW-0732">Signal</keyword>
<reference evidence="4 5" key="1">
    <citation type="submission" date="2017-11" db="EMBL/GenBank/DDBJ databases">
        <title>Animal gut microbial communities from fecal samples from Wisconsin, USA.</title>
        <authorList>
            <person name="Neumann A."/>
        </authorList>
    </citation>
    <scope>NUCLEOTIDE SEQUENCE [LARGE SCALE GENOMIC DNA]</scope>
    <source>
        <strain evidence="4 5">UWS3</strain>
    </source>
</reference>
<dbReference type="Pfam" id="PF14349">
    <property type="entry name" value="SprA_N"/>
    <property type="match status" value="1"/>
</dbReference>
<evidence type="ECO:0000313" key="4">
    <source>
        <dbReference type="EMBL" id="PJJ41202.1"/>
    </source>
</evidence>
<keyword evidence="5" id="KW-1185">Reference proteome</keyword>
<dbReference type="RefSeq" id="WP_100425198.1">
    <property type="nucleotide sequence ID" value="NZ_PGEX01000001.1"/>
</dbReference>
<name>A0A2M9A660_9BACT</name>
<protein>
    <submittedName>
        <fullName evidence="4">Cell surface protein SprA</fullName>
    </submittedName>
</protein>
<gene>
    <name evidence="4" type="ORF">BGX16_1162</name>
</gene>
<sequence length="2259" mass="254419">MKRLLAVFTLLAALSSAQETADSTVSKNSSSSANSAVQYIPLPPNVTPLSDIAPKSGIGQSSSLMKPPRNEKYEHNIDFENREMEVKKSYVNPLSRDTMELWSSNYPEIATYVTDMYAAGFNRLWTNSFAGQSSGGYSEPESGTLYDIDIPINMPSWMKDFGFDKPKLMLQGTMDIRLSGRGEKDDAPGSTKDNLFPSPTLSYDPSFMVKGKIGPYITVEVNNVESGLGAKNQIRVVYEESYKDEFEDYILQRIEAGTTSLALPGTELTGYSENHKGLFGIKAEWKLGDWWLTTIASQDGGSQEKYTINASSSTTEFQIQDKQFIAYRYYFLNHEARDNYISNGLAGRSTSNYTATNLKLYKRAPTNTTTDVVEKVTAVYTTTSGARIEKVIDRLVPMSSNDYSYDSKTGIVKVLGASKNTLIAASWSDDGTGRMGTTISHGSRVVLIQWDATLSELTDIDKLMLRNVYSIGISDESASSFVLRAKNKAGVSGTYLKTLGLLDTTTNTILTGDATIFKKDASGSYTGEMWLPCRPLSWYSGANSSARARENCLEPFRNVDSSAAMAKLYTLPVSNLGTKFTNRFYFESVGKRRNSVISVRDPSSSYSVNSGSCMDISEGSEKLKSGSTVLTRGVDYDVNYELGTIELLSETALDPNKEITVEFECEPLFEIDNKVLLGARAELPLTRYGFGEGSLFGITALYKSQSTTASTPTLGSEPYSSFLWGMNLRLQDTTQWMTDLVNMIPGIDTKATSNWRFETEFASSYHNANTSGDQTALLEDFESSESGLVYPLTRLSWYPASPPGGVDTGPSTYIENQDYKHKGEFIWHSNNSVLYKNIYPTVGNSDVDNQRLTVLKMTLRPNDNLAGNSWGGVMRPNSSYYQDLSDMRYVEVVARGNVGSLYLDLGLVSEDLSINGEAPNGEYDGENDLGTTTALHDKGLDGVSGSEETLTIWDCRMNGCVSTTKTSANSDATNTDIARDNFDDDLDDESDPPVSINGTEGNAGTRAYDTEDINKNGSLDTDISFVRYRIDLTDEDDANFETLKNGWRKWKIPLDQFDTIVSATGESYLTILAQAQFSRLWMGKINNGVAEAKVQIVNLGVMGNSWQTSDVASKFKTTSSGNSQTAIVDGSEVEIKAETSSSDTTYLNVSTLNNRENSGTYYKSPNTATERDAETNAALKETALVLKYQNLSPGQSVGATRVFDSDEKDLTKYKMLKMEIHYETEASKTPVRFALQFGEGSLDGSTDYYEWSFRPVKINCTAAEREADCHERNWLANAFAQKLSAFSNLKKGRRPPYLDAVVDSIGGDREEVLKLVGNPSTTSVDWIRFVIIADEDASPADLEGEFWIDDLRLSEMDTDWGYAFRTAGQANFADFLSVSASARYQDGNFATLSTTGTSPKPALSDAASTLDLAADASVNWNKFLPDDEGFHMPMSVGYSSTTKRPYLKPTDDLELSHDNLGDFAKDVWDGKLVVENADDEEKLRSNAESQGYQSFNRTRRFSFSYSKDYKMQSSPIKEVLSQIFLERLAWSYSYTETESRSTTAADSTYSYHTIIEYSLGTFSRFNYKPFDFLKKSAWAKSFADASFEPWPQTVDLTLFDLNYIRYVNQERDPDFAEPQVEKSTTYTIDLTHKANIRWNIFPFLTTSYSLNITRDMFGGGDQKDFAKENFWTTKNGGLFAVDDIFDFDHTDRKIYVSPDSVVVIPYDTVAVVSAEGDTSLIDMDDPSTYKILYDSTVYYKVDSVGRREYGRSYGILKNERSRTQQFKTTFSPAIIPFLPMTFAFTSSFKQQKTIPDEYNLYDATTVDKNYWTISQTNRFEFAPSFRLVEFLKLFGDKNAAQSFFEKLRWRDVKATWTVDLSTVGENFTLSQLYEEQGVTPLQYYLYGLGIGNGYRNRGIWNIVSGDMGLDHRNDYTGFAEYRNSHVDTLVYQGNFTHSVDRTLNLSTGFTLPIWSIGVVADMQWKQNFSQSREYPLYTDSVIVWPKWGVGITVPNFSQRVGFLNGFRSVSTMHRVDYTYTRSVKPFQSAEDSWTTTWNFNPLIRISFLTQQNIRIEDNTFLRLEFTDRRPKMEVISQTNWPNTVVDETDTTKYFYTPWIHTALYKDYGYNVGNDLTISYPLKTKRGFQFWKWYFKLKNDIDLRLTAGYEYKKTIRDTYEPEPGYDPWDKESGTDGVYKKWTIEGNDYTVYFPKLEKTDRTVPSRVHEWFVRPSAGYQFNKMASVSAYVEYRQIHEKLDDETAHTEQILSFEIALMLRFN</sequence>
<feature type="region of interest" description="Disordered" evidence="1">
    <location>
        <begin position="179"/>
        <end position="198"/>
    </location>
</feature>
<evidence type="ECO:0000256" key="1">
    <source>
        <dbReference type="SAM" id="MobiDB-lite"/>
    </source>
</evidence>
<accession>A0A2M9A660</accession>
<dbReference type="NCBIfam" id="TIGR04189">
    <property type="entry name" value="surface_SprA"/>
    <property type="match status" value="1"/>
</dbReference>
<dbReference type="EMBL" id="PGEX01000001">
    <property type="protein sequence ID" value="PJJ41202.1"/>
    <property type="molecule type" value="Genomic_DNA"/>
</dbReference>
<comment type="caution">
    <text evidence="4">The sequence shown here is derived from an EMBL/GenBank/DDBJ whole genome shotgun (WGS) entry which is preliminary data.</text>
</comment>
<feature type="signal peptide" evidence="2">
    <location>
        <begin position="1"/>
        <end position="21"/>
    </location>
</feature>
<feature type="chain" id="PRO_5014618002" evidence="2">
    <location>
        <begin position="22"/>
        <end position="2259"/>
    </location>
</feature>
<dbReference type="InterPro" id="IPR026377">
    <property type="entry name" value="Cell_surface_SprA"/>
</dbReference>
<dbReference type="InterPro" id="IPR025684">
    <property type="entry name" value="SprA_N_dom"/>
</dbReference>
<evidence type="ECO:0000313" key="5">
    <source>
        <dbReference type="Proteomes" id="UP000231134"/>
    </source>
</evidence>
<feature type="domain" description="Gliding motility protein SprA N-terminal" evidence="3">
    <location>
        <begin position="1041"/>
        <end position="1456"/>
    </location>
</feature>
<evidence type="ECO:0000256" key="2">
    <source>
        <dbReference type="SAM" id="SignalP"/>
    </source>
</evidence>
<dbReference type="Proteomes" id="UP000231134">
    <property type="component" value="Unassembled WGS sequence"/>
</dbReference>